<comment type="caution">
    <text evidence="10">The sequence shown here is derived from an EMBL/GenBank/DDBJ whole genome shotgun (WGS) entry which is preliminary data.</text>
</comment>
<keyword evidence="5 6" id="KW-0539">Nucleus</keyword>
<feature type="domain" description="Homeobox" evidence="9">
    <location>
        <begin position="97"/>
        <end position="157"/>
    </location>
</feature>
<dbReference type="PANTHER" id="PTHR46643">
    <property type="entry name" value="HOMEOBOX PROTEIN GOOSECOID-RELATED"/>
    <property type="match status" value="1"/>
</dbReference>
<organism evidence="10 11">
    <name type="scientific">Mizuhopecten yessoensis</name>
    <name type="common">Japanese scallop</name>
    <name type="synonym">Patinopecten yessoensis</name>
    <dbReference type="NCBI Taxonomy" id="6573"/>
    <lineage>
        <taxon>Eukaryota</taxon>
        <taxon>Metazoa</taxon>
        <taxon>Spiralia</taxon>
        <taxon>Lophotrochozoa</taxon>
        <taxon>Mollusca</taxon>
        <taxon>Bivalvia</taxon>
        <taxon>Autobranchia</taxon>
        <taxon>Pteriomorphia</taxon>
        <taxon>Pectinida</taxon>
        <taxon>Pectinoidea</taxon>
        <taxon>Pectinidae</taxon>
        <taxon>Mizuhopecten</taxon>
    </lineage>
</organism>
<dbReference type="GO" id="GO:0000978">
    <property type="term" value="F:RNA polymerase II cis-regulatory region sequence-specific DNA binding"/>
    <property type="evidence" value="ECO:0007669"/>
    <property type="project" value="TreeGrafter"/>
</dbReference>
<dbReference type="GO" id="GO:0005634">
    <property type="term" value="C:nucleus"/>
    <property type="evidence" value="ECO:0007669"/>
    <property type="project" value="UniProtKB-SubCell"/>
</dbReference>
<comment type="subcellular location">
    <subcellularLocation>
        <location evidence="1 6 7">Nucleus</location>
    </subcellularLocation>
</comment>
<dbReference type="InterPro" id="IPR051440">
    <property type="entry name" value="Goosecoid-like_HB"/>
</dbReference>
<evidence type="ECO:0000256" key="8">
    <source>
        <dbReference type="SAM" id="MobiDB-lite"/>
    </source>
</evidence>
<gene>
    <name evidence="10" type="ORF">KP79_PYT10354</name>
</gene>
<dbReference type="CDD" id="cd00086">
    <property type="entry name" value="homeodomain"/>
    <property type="match status" value="1"/>
</dbReference>
<evidence type="ECO:0000256" key="5">
    <source>
        <dbReference type="ARBA" id="ARBA00023242"/>
    </source>
</evidence>
<evidence type="ECO:0000256" key="3">
    <source>
        <dbReference type="ARBA" id="ARBA00023125"/>
    </source>
</evidence>
<evidence type="ECO:0000256" key="4">
    <source>
        <dbReference type="ARBA" id="ARBA00023155"/>
    </source>
</evidence>
<sequence length="290" mass="33313">MQHFPYHYTPEHLACLRNYQIGLLAASAPTSSSLFTIENILSPRTPQPQQPPQQPTRRFAPHTFPNLSPLHRDYLVRYHYPFHGIFNSLDIEKLGQKRKRRHRTIFTEEQLEMLEGTFQKTHYPDVLLREELAMKVELKEERVEVWFKNRRAKWRKVKREDEATKQGHSGSKPKSTITSEAQKARISENDSGDDNNDDDLGEDMTICVDDDFSTSSPLQREENESVSSDDNSHCEHNDANDGDHVIDKKDNGATLENESSNSSSNSVVQNDNVSLESHERVTEDGLISPR</sequence>
<dbReference type="InterPro" id="IPR009057">
    <property type="entry name" value="Homeodomain-like_sf"/>
</dbReference>
<dbReference type="SUPFAM" id="SSF46689">
    <property type="entry name" value="Homeodomain-like"/>
    <property type="match status" value="1"/>
</dbReference>
<dbReference type="FunFam" id="1.10.10.60:FF:000223">
    <property type="entry name" value="Goosecoid homeobox 2"/>
    <property type="match status" value="1"/>
</dbReference>
<dbReference type="SMART" id="SM00389">
    <property type="entry name" value="HOX"/>
    <property type="match status" value="1"/>
</dbReference>
<name>A0A210QCZ4_MIZYE</name>
<dbReference type="Gene3D" id="1.10.10.60">
    <property type="entry name" value="Homeodomain-like"/>
    <property type="match status" value="1"/>
</dbReference>
<evidence type="ECO:0000259" key="9">
    <source>
        <dbReference type="PROSITE" id="PS50071"/>
    </source>
</evidence>
<dbReference type="AlphaFoldDB" id="A0A210QCZ4"/>
<proteinExistence type="inferred from homology"/>
<protein>
    <submittedName>
        <fullName evidence="10">Homeobox protein goosecoid</fullName>
    </submittedName>
</protein>
<dbReference type="PANTHER" id="PTHR46643:SF1">
    <property type="entry name" value="HOMEOBOX PROTEIN GOOSECOID-2"/>
    <property type="match status" value="1"/>
</dbReference>
<reference evidence="10 11" key="1">
    <citation type="journal article" date="2017" name="Nat. Ecol. Evol.">
        <title>Scallop genome provides insights into evolution of bilaterian karyotype and development.</title>
        <authorList>
            <person name="Wang S."/>
            <person name="Zhang J."/>
            <person name="Jiao W."/>
            <person name="Li J."/>
            <person name="Xun X."/>
            <person name="Sun Y."/>
            <person name="Guo X."/>
            <person name="Huan P."/>
            <person name="Dong B."/>
            <person name="Zhang L."/>
            <person name="Hu X."/>
            <person name="Sun X."/>
            <person name="Wang J."/>
            <person name="Zhao C."/>
            <person name="Wang Y."/>
            <person name="Wang D."/>
            <person name="Huang X."/>
            <person name="Wang R."/>
            <person name="Lv J."/>
            <person name="Li Y."/>
            <person name="Zhang Z."/>
            <person name="Liu B."/>
            <person name="Lu W."/>
            <person name="Hui Y."/>
            <person name="Liang J."/>
            <person name="Zhou Z."/>
            <person name="Hou R."/>
            <person name="Li X."/>
            <person name="Liu Y."/>
            <person name="Li H."/>
            <person name="Ning X."/>
            <person name="Lin Y."/>
            <person name="Zhao L."/>
            <person name="Xing Q."/>
            <person name="Dou J."/>
            <person name="Li Y."/>
            <person name="Mao J."/>
            <person name="Guo H."/>
            <person name="Dou H."/>
            <person name="Li T."/>
            <person name="Mu C."/>
            <person name="Jiang W."/>
            <person name="Fu Q."/>
            <person name="Fu X."/>
            <person name="Miao Y."/>
            <person name="Liu J."/>
            <person name="Yu Q."/>
            <person name="Li R."/>
            <person name="Liao H."/>
            <person name="Li X."/>
            <person name="Kong Y."/>
            <person name="Jiang Z."/>
            <person name="Chourrout D."/>
            <person name="Li R."/>
            <person name="Bao Z."/>
        </authorList>
    </citation>
    <scope>NUCLEOTIDE SEQUENCE [LARGE SCALE GENOMIC DNA]</scope>
    <source>
        <strain evidence="10 11">PY_sf001</strain>
    </source>
</reference>
<dbReference type="PROSITE" id="PS00027">
    <property type="entry name" value="HOMEOBOX_1"/>
    <property type="match status" value="1"/>
</dbReference>
<accession>A0A210QCZ4</accession>
<feature type="compositionally biased region" description="Low complexity" evidence="8">
    <location>
        <begin position="257"/>
        <end position="274"/>
    </location>
</feature>
<evidence type="ECO:0000256" key="6">
    <source>
        <dbReference type="PROSITE-ProRule" id="PRU00108"/>
    </source>
</evidence>
<feature type="compositionally biased region" description="Basic and acidic residues" evidence="8">
    <location>
        <begin position="230"/>
        <end position="251"/>
    </location>
</feature>
<comment type="similarity">
    <text evidence="2">Belongs to the paired homeobox family. Bicoid subfamily.</text>
</comment>
<dbReference type="OrthoDB" id="6159439at2759"/>
<feature type="compositionally biased region" description="Acidic residues" evidence="8">
    <location>
        <begin position="190"/>
        <end position="212"/>
    </location>
</feature>
<evidence type="ECO:0000313" key="10">
    <source>
        <dbReference type="EMBL" id="OWF46582.1"/>
    </source>
</evidence>
<evidence type="ECO:0000256" key="1">
    <source>
        <dbReference type="ARBA" id="ARBA00004123"/>
    </source>
</evidence>
<dbReference type="EMBL" id="NEDP02004132">
    <property type="protein sequence ID" value="OWF46582.1"/>
    <property type="molecule type" value="Genomic_DNA"/>
</dbReference>
<dbReference type="Proteomes" id="UP000242188">
    <property type="component" value="Unassembled WGS sequence"/>
</dbReference>
<evidence type="ECO:0000256" key="2">
    <source>
        <dbReference type="ARBA" id="ARBA00006503"/>
    </source>
</evidence>
<keyword evidence="4 6" id="KW-0371">Homeobox</keyword>
<evidence type="ECO:0000313" key="11">
    <source>
        <dbReference type="Proteomes" id="UP000242188"/>
    </source>
</evidence>
<keyword evidence="11" id="KW-1185">Reference proteome</keyword>
<dbReference type="InterPro" id="IPR001356">
    <property type="entry name" value="HD"/>
</dbReference>
<evidence type="ECO:0000256" key="7">
    <source>
        <dbReference type="RuleBase" id="RU000682"/>
    </source>
</evidence>
<dbReference type="GO" id="GO:0000981">
    <property type="term" value="F:DNA-binding transcription factor activity, RNA polymerase II-specific"/>
    <property type="evidence" value="ECO:0007669"/>
    <property type="project" value="InterPro"/>
</dbReference>
<dbReference type="Pfam" id="PF00046">
    <property type="entry name" value="Homeodomain"/>
    <property type="match status" value="1"/>
</dbReference>
<feature type="DNA-binding region" description="Homeobox" evidence="6">
    <location>
        <begin position="99"/>
        <end position="158"/>
    </location>
</feature>
<dbReference type="InterPro" id="IPR017970">
    <property type="entry name" value="Homeobox_CS"/>
</dbReference>
<dbReference type="STRING" id="6573.A0A210QCZ4"/>
<feature type="compositionally biased region" description="Polar residues" evidence="8">
    <location>
        <begin position="166"/>
        <end position="181"/>
    </location>
</feature>
<dbReference type="PROSITE" id="PS50071">
    <property type="entry name" value="HOMEOBOX_2"/>
    <property type="match status" value="1"/>
</dbReference>
<feature type="region of interest" description="Disordered" evidence="8">
    <location>
        <begin position="157"/>
        <end position="290"/>
    </location>
</feature>
<keyword evidence="3 6" id="KW-0238">DNA-binding</keyword>